<dbReference type="EMBL" id="JAUDFV010000027">
    <property type="protein sequence ID" value="KAL2737829.1"/>
    <property type="molecule type" value="Genomic_DNA"/>
</dbReference>
<evidence type="ECO:0000313" key="1">
    <source>
        <dbReference type="EMBL" id="KAL2737829.1"/>
    </source>
</evidence>
<gene>
    <name evidence="1" type="ORF">V1478_001915</name>
</gene>
<evidence type="ECO:0000313" key="2">
    <source>
        <dbReference type="Proteomes" id="UP001607302"/>
    </source>
</evidence>
<organism evidence="1 2">
    <name type="scientific">Vespula squamosa</name>
    <name type="common">Southern yellow jacket</name>
    <name type="synonym">Wasp</name>
    <dbReference type="NCBI Taxonomy" id="30214"/>
    <lineage>
        <taxon>Eukaryota</taxon>
        <taxon>Metazoa</taxon>
        <taxon>Ecdysozoa</taxon>
        <taxon>Arthropoda</taxon>
        <taxon>Hexapoda</taxon>
        <taxon>Insecta</taxon>
        <taxon>Pterygota</taxon>
        <taxon>Neoptera</taxon>
        <taxon>Endopterygota</taxon>
        <taxon>Hymenoptera</taxon>
        <taxon>Apocrita</taxon>
        <taxon>Aculeata</taxon>
        <taxon>Vespoidea</taxon>
        <taxon>Vespidae</taxon>
        <taxon>Vespinae</taxon>
        <taxon>Vespula</taxon>
    </lineage>
</organism>
<sequence>MCSSREIRPSTSYHFHEFYRSNGYPGKLYTSIDKILTSHEAKGCEIGRRDLADIQSKSAKEDFNDSYSFPKIFNNHAVSGHRPSIKHRRAALVVENDLYENMRIKNDSMKTMIRQNSLSKLAINDSIYSESLHDEEAERIGRTFQMLSLLRI</sequence>
<accession>A0ABD2BYH7</accession>
<proteinExistence type="predicted"/>
<keyword evidence="2" id="KW-1185">Reference proteome</keyword>
<dbReference type="AlphaFoldDB" id="A0ABD2BYH7"/>
<name>A0ABD2BYH7_VESSQ</name>
<comment type="caution">
    <text evidence="1">The sequence shown here is derived from an EMBL/GenBank/DDBJ whole genome shotgun (WGS) entry which is preliminary data.</text>
</comment>
<protein>
    <submittedName>
        <fullName evidence="1">Uncharacterized protein</fullName>
    </submittedName>
</protein>
<dbReference type="Proteomes" id="UP001607302">
    <property type="component" value="Unassembled WGS sequence"/>
</dbReference>
<reference evidence="1 2" key="1">
    <citation type="journal article" date="2024" name="Ann. Entomol. Soc. Am.">
        <title>Genomic analyses of the southern and eastern yellowjacket wasps (Hymenoptera: Vespidae) reveal evolutionary signatures of social life.</title>
        <authorList>
            <person name="Catto M.A."/>
            <person name="Caine P.B."/>
            <person name="Orr S.E."/>
            <person name="Hunt B.G."/>
            <person name="Goodisman M.A.D."/>
        </authorList>
    </citation>
    <scope>NUCLEOTIDE SEQUENCE [LARGE SCALE GENOMIC DNA]</scope>
    <source>
        <strain evidence="1">233</strain>
        <tissue evidence="1">Head and thorax</tissue>
    </source>
</reference>
<feature type="non-terminal residue" evidence="1">
    <location>
        <position position="152"/>
    </location>
</feature>